<evidence type="ECO:0000313" key="19">
    <source>
        <dbReference type="EMBL" id="VDM97987.1"/>
    </source>
</evidence>
<reference evidence="19 20" key="2">
    <citation type="submission" date="2018-11" db="EMBL/GenBank/DDBJ databases">
        <authorList>
            <consortium name="Pathogen Informatics"/>
        </authorList>
    </citation>
    <scope>NUCLEOTIDE SEQUENCE [LARGE SCALE GENOMIC DNA]</scope>
</reference>
<dbReference type="InterPro" id="IPR048840">
    <property type="entry name" value="PolA_pol_NTPase"/>
</dbReference>
<feature type="binding site" evidence="14">
    <location>
        <position position="124"/>
    </location>
    <ligand>
        <name>Mg(2+)</name>
        <dbReference type="ChEBI" id="CHEBI:18420"/>
        <label>2</label>
        <note>catalytic</note>
    </ligand>
</feature>
<dbReference type="OrthoDB" id="412748at2759"/>
<feature type="binding site" evidence="14">
    <location>
        <position position="124"/>
    </location>
    <ligand>
        <name>Mg(2+)</name>
        <dbReference type="ChEBI" id="CHEBI:18420"/>
        <label>1</label>
        <note>catalytic</note>
    </ligand>
</feature>
<feature type="binding site" evidence="13">
    <location>
        <position position="178"/>
    </location>
    <ligand>
        <name>ATP</name>
        <dbReference type="ChEBI" id="CHEBI:30616"/>
    </ligand>
</feature>
<dbReference type="EC" id="2.7.7.19" evidence="12"/>
<keyword evidence="7 12" id="KW-0547">Nucleotide-binding</keyword>
<evidence type="ECO:0000256" key="10">
    <source>
        <dbReference type="ARBA" id="ARBA00023242"/>
    </source>
</evidence>
<dbReference type="FunFam" id="3.30.460.10:FF:000002">
    <property type="entry name" value="Poly(A) polymerase alpha, putative"/>
    <property type="match status" value="1"/>
</dbReference>
<dbReference type="Pfam" id="PF04928">
    <property type="entry name" value="PAP_central"/>
    <property type="match status" value="1"/>
</dbReference>
<feature type="compositionally biased region" description="Low complexity" evidence="15">
    <location>
        <begin position="633"/>
        <end position="644"/>
    </location>
</feature>
<dbReference type="Pfam" id="PF04926">
    <property type="entry name" value="PAP_RNA-bind"/>
    <property type="match status" value="1"/>
</dbReference>
<dbReference type="Proteomes" id="UP000276776">
    <property type="component" value="Unassembled WGS sequence"/>
</dbReference>
<sequence length="664" mass="75435">MPHQLRRVNQNNQNRIDNENGTDIKTKTTYLGISQPISISGPDETDIVLSKKLDEYLQANGYFETEEEMNLRLKVLCKINAYVKKWVQLVSRRRQMPESEIQQVGGKLFTFGSYRLNVHTRGADIDSLCVAPRHVNRNDFFTSFYEMLAEDPNVAELRQVQEAFVPVIKLKYYGIEMDMLFARLALPRVPEEQQLNDDFILKNLDEKSVRSLNGCRVADEILKLVPNVSTFTYALRAIKLWARNHGIYSNVLGYLGGVSWAILVARTCQLYPNAGPATLVQKFFLLYTQWEWPNPVVLKDTEVLYAREMPSLQELVFDPRSRPGDRFHLMPIVTPAFPQQNSTFNVTKSSLKIITNEIEEGLLITDSIFNGKADWSALFEEVNFFTRYRHYLALLCVSASEQDELVWCGLVESKIRLLVASLDRRKSVKVCHVHTKHYQPRNDPFPVHIPLSNPRCRVWFVGLDFNKAVSRKIDIQHEIQSFLDLLNNLATTQNIYVEGMSLIPHYLRKVELGRWLNVDDLTRGRNAMKRKCLAVSDNQNIAVALANKARSEPSSFSSLHSLESASPSTSSSGTETKKVENLSVASSSGNLLLSGDEQIRVASFQLGEDQIHHRKRRAEMSVDDECESAHIKLSPSPSSNVLSSDTKEVESERGSQNTSASFSI</sequence>
<evidence type="ECO:0000313" key="21">
    <source>
        <dbReference type="WBParaSite" id="TCLT_0000218001-mRNA-1"/>
    </source>
</evidence>
<evidence type="ECO:0000313" key="20">
    <source>
        <dbReference type="Proteomes" id="UP000276776"/>
    </source>
</evidence>
<keyword evidence="10 12" id="KW-0539">Nucleus</keyword>
<dbReference type="Pfam" id="PF20750">
    <property type="entry name" value="PAP_NTPase"/>
    <property type="match status" value="1"/>
</dbReference>
<dbReference type="GO" id="GO:0031123">
    <property type="term" value="P:RNA 3'-end processing"/>
    <property type="evidence" value="ECO:0007669"/>
    <property type="project" value="InterPro"/>
</dbReference>
<protein>
    <recommendedName>
        <fullName evidence="12">Poly(A) polymerase</fullName>
        <ecNumber evidence="12">2.7.7.19</ecNumber>
    </recommendedName>
</protein>
<dbReference type="GO" id="GO:0046872">
    <property type="term" value="F:metal ion binding"/>
    <property type="evidence" value="ECO:0007669"/>
    <property type="project" value="UniProtKB-KW"/>
</dbReference>
<feature type="domain" description="Poly(A) polymerase RNA-binding" evidence="16">
    <location>
        <begin position="383"/>
        <end position="439"/>
    </location>
</feature>
<dbReference type="PANTHER" id="PTHR10682">
    <property type="entry name" value="POLY A POLYMERASE"/>
    <property type="match status" value="1"/>
</dbReference>
<dbReference type="GO" id="GO:0003723">
    <property type="term" value="F:RNA binding"/>
    <property type="evidence" value="ECO:0007669"/>
    <property type="project" value="UniProtKB-UniRule"/>
</dbReference>
<evidence type="ECO:0000256" key="1">
    <source>
        <dbReference type="ARBA" id="ARBA00001936"/>
    </source>
</evidence>
<keyword evidence="5 12" id="KW-0808">Transferase</keyword>
<comment type="similarity">
    <text evidence="3 12">Belongs to the poly(A) polymerase family.</text>
</comment>
<evidence type="ECO:0000256" key="13">
    <source>
        <dbReference type="PIRSR" id="PIRSR018425-1"/>
    </source>
</evidence>
<comment type="cofactor">
    <cofactor evidence="1">
        <name>Mn(2+)</name>
        <dbReference type="ChEBI" id="CHEBI:29035"/>
    </cofactor>
</comment>
<feature type="compositionally biased region" description="Polar residues" evidence="15">
    <location>
        <begin position="654"/>
        <end position="664"/>
    </location>
</feature>
<dbReference type="InterPro" id="IPR014492">
    <property type="entry name" value="PolyA_polymerase"/>
</dbReference>
<organism evidence="21">
    <name type="scientific">Thelazia callipaeda</name>
    <name type="common">Oriental eyeworm</name>
    <name type="synonym">Parasitic nematode</name>
    <dbReference type="NCBI Taxonomy" id="103827"/>
    <lineage>
        <taxon>Eukaryota</taxon>
        <taxon>Metazoa</taxon>
        <taxon>Ecdysozoa</taxon>
        <taxon>Nematoda</taxon>
        <taxon>Chromadorea</taxon>
        <taxon>Rhabditida</taxon>
        <taxon>Spirurina</taxon>
        <taxon>Spiruromorpha</taxon>
        <taxon>Thelazioidea</taxon>
        <taxon>Thelaziidae</taxon>
        <taxon>Thelazia</taxon>
    </lineage>
</organism>
<keyword evidence="20" id="KW-1185">Reference proteome</keyword>
<evidence type="ECO:0000256" key="4">
    <source>
        <dbReference type="ARBA" id="ARBA00022664"/>
    </source>
</evidence>
<accession>A0A0N5CPN2</accession>
<feature type="region of interest" description="Disordered" evidence="15">
    <location>
        <begin position="1"/>
        <end position="22"/>
    </location>
</feature>
<feature type="binding site" evidence="13">
    <location>
        <begin position="111"/>
        <end position="113"/>
    </location>
    <ligand>
        <name>ATP</name>
        <dbReference type="ChEBI" id="CHEBI:30616"/>
    </ligand>
</feature>
<dbReference type="PANTHER" id="PTHR10682:SF10">
    <property type="entry name" value="POLYNUCLEOTIDE ADENYLYLTRANSFERASE"/>
    <property type="match status" value="1"/>
</dbReference>
<evidence type="ECO:0000256" key="6">
    <source>
        <dbReference type="ARBA" id="ARBA00022723"/>
    </source>
</evidence>
<keyword evidence="6 14" id="KW-0479">Metal-binding</keyword>
<dbReference type="GO" id="GO:0006397">
    <property type="term" value="P:mRNA processing"/>
    <property type="evidence" value="ECO:0007669"/>
    <property type="project" value="UniProtKB-KW"/>
</dbReference>
<feature type="domain" description="Poly(A) polymerase central" evidence="17">
    <location>
        <begin position="230"/>
        <end position="381"/>
    </location>
</feature>
<comment type="subcellular location">
    <subcellularLocation>
        <location evidence="2 12">Nucleus</location>
    </subcellularLocation>
</comment>
<dbReference type="InterPro" id="IPR043519">
    <property type="entry name" value="NT_sf"/>
</dbReference>
<evidence type="ECO:0000256" key="8">
    <source>
        <dbReference type="ARBA" id="ARBA00022840"/>
    </source>
</evidence>
<proteinExistence type="inferred from homology"/>
<feature type="region of interest" description="Disordered" evidence="15">
    <location>
        <begin position="614"/>
        <end position="664"/>
    </location>
</feature>
<feature type="binding site" evidence="14">
    <location>
        <position position="178"/>
    </location>
    <ligand>
        <name>Mg(2+)</name>
        <dbReference type="ChEBI" id="CHEBI:18420"/>
        <label>2</label>
        <note>catalytic</note>
    </ligand>
</feature>
<keyword evidence="9 14" id="KW-0460">Magnesium</keyword>
<keyword evidence="4 12" id="KW-0507">mRNA processing</keyword>
<feature type="binding site" evidence="13">
    <location>
        <position position="239"/>
    </location>
    <ligand>
        <name>ATP</name>
        <dbReference type="ChEBI" id="CHEBI:30616"/>
    </ligand>
</feature>
<dbReference type="AlphaFoldDB" id="A0A0N5CPN2"/>
<dbReference type="GO" id="GO:0005634">
    <property type="term" value="C:nucleus"/>
    <property type="evidence" value="ECO:0007669"/>
    <property type="project" value="UniProtKB-SubCell"/>
</dbReference>
<reference evidence="21" key="1">
    <citation type="submission" date="2017-02" db="UniProtKB">
        <authorList>
            <consortium name="WormBaseParasite"/>
        </authorList>
    </citation>
    <scope>IDENTIFICATION</scope>
</reference>
<dbReference type="InterPro" id="IPR011068">
    <property type="entry name" value="NuclTrfase_I-like_C"/>
</dbReference>
<dbReference type="SUPFAM" id="SSF81301">
    <property type="entry name" value="Nucleotidyltransferase"/>
    <property type="match status" value="1"/>
</dbReference>
<evidence type="ECO:0000259" key="17">
    <source>
        <dbReference type="Pfam" id="PF04928"/>
    </source>
</evidence>
<evidence type="ECO:0000256" key="12">
    <source>
        <dbReference type="PIRNR" id="PIRNR018425"/>
    </source>
</evidence>
<comment type="catalytic activity">
    <reaction evidence="11 12">
        <text>RNA(n) + ATP = RNA(n)-3'-adenine ribonucleotide + diphosphate</text>
        <dbReference type="Rhea" id="RHEA:11332"/>
        <dbReference type="Rhea" id="RHEA-COMP:14527"/>
        <dbReference type="Rhea" id="RHEA-COMP:17347"/>
        <dbReference type="ChEBI" id="CHEBI:30616"/>
        <dbReference type="ChEBI" id="CHEBI:33019"/>
        <dbReference type="ChEBI" id="CHEBI:140395"/>
        <dbReference type="ChEBI" id="CHEBI:173115"/>
        <dbReference type="EC" id="2.7.7.19"/>
    </reaction>
</comment>
<dbReference type="GO" id="GO:1990817">
    <property type="term" value="F:poly(A) RNA polymerase activity"/>
    <property type="evidence" value="ECO:0007669"/>
    <property type="project" value="UniProtKB-UniRule"/>
</dbReference>
<dbReference type="GO" id="GO:0005524">
    <property type="term" value="F:ATP binding"/>
    <property type="evidence" value="ECO:0007669"/>
    <property type="project" value="UniProtKB-UniRule"/>
</dbReference>
<evidence type="ECO:0000256" key="5">
    <source>
        <dbReference type="ARBA" id="ARBA00022679"/>
    </source>
</evidence>
<dbReference type="PIRSF" id="PIRSF018425">
    <property type="entry name" value="PolyA_polymerase"/>
    <property type="match status" value="1"/>
</dbReference>
<dbReference type="SUPFAM" id="SSF81631">
    <property type="entry name" value="PAP/OAS1 substrate-binding domain"/>
    <property type="match status" value="1"/>
</dbReference>
<dbReference type="OMA" id="WEGWIES"/>
<dbReference type="STRING" id="103827.A0A0N5CPN2"/>
<dbReference type="EMBL" id="UYYF01000392">
    <property type="protein sequence ID" value="VDM97987.1"/>
    <property type="molecule type" value="Genomic_DNA"/>
</dbReference>
<dbReference type="InterPro" id="IPR007012">
    <property type="entry name" value="PolA_pol_cen_dom"/>
</dbReference>
<dbReference type="Gene3D" id="1.10.1410.10">
    <property type="match status" value="1"/>
</dbReference>
<keyword evidence="8 12" id="KW-0067">ATP-binding</keyword>
<feature type="binding site" evidence="13">
    <location>
        <position position="120"/>
    </location>
    <ligand>
        <name>ATP</name>
        <dbReference type="ChEBI" id="CHEBI:30616"/>
    </ligand>
</feature>
<evidence type="ECO:0000256" key="15">
    <source>
        <dbReference type="SAM" id="MobiDB-lite"/>
    </source>
</evidence>
<dbReference type="InterPro" id="IPR007010">
    <property type="entry name" value="PolA_pol_RNA-bd_dom"/>
</dbReference>
<evidence type="ECO:0000259" key="16">
    <source>
        <dbReference type="Pfam" id="PF04926"/>
    </source>
</evidence>
<dbReference type="CDD" id="cd05402">
    <property type="entry name" value="NT_PAP_TUTase"/>
    <property type="match status" value="1"/>
</dbReference>
<feature type="region of interest" description="Disordered" evidence="15">
    <location>
        <begin position="556"/>
        <end position="580"/>
    </location>
</feature>
<evidence type="ECO:0000256" key="14">
    <source>
        <dbReference type="PIRSR" id="PIRSR018425-2"/>
    </source>
</evidence>
<name>A0A0N5CPN2_THECL</name>
<feature type="binding site" evidence="14">
    <location>
        <position position="126"/>
    </location>
    <ligand>
        <name>Mg(2+)</name>
        <dbReference type="ChEBI" id="CHEBI:18420"/>
        <label>2</label>
        <note>catalytic</note>
    </ligand>
</feature>
<evidence type="ECO:0000256" key="11">
    <source>
        <dbReference type="ARBA" id="ARBA00048830"/>
    </source>
</evidence>
<dbReference type="WBParaSite" id="TCLT_0000218001-mRNA-1">
    <property type="protein sequence ID" value="TCLT_0000218001-mRNA-1"/>
    <property type="gene ID" value="TCLT_0000218001"/>
</dbReference>
<evidence type="ECO:0000256" key="3">
    <source>
        <dbReference type="ARBA" id="ARBA00010912"/>
    </source>
</evidence>
<feature type="domain" description="Poly(A) polymerase nucleotidyltransferase" evidence="18">
    <location>
        <begin position="32"/>
        <end position="225"/>
    </location>
</feature>
<feature type="binding site" evidence="14">
    <location>
        <position position="126"/>
    </location>
    <ligand>
        <name>Mg(2+)</name>
        <dbReference type="ChEBI" id="CHEBI:18420"/>
        <label>1</label>
        <note>catalytic</note>
    </ligand>
</feature>
<dbReference type="Gene3D" id="3.30.70.590">
    <property type="entry name" value="Poly(A) polymerase predicted RNA binding domain"/>
    <property type="match status" value="1"/>
</dbReference>
<feature type="binding site" evidence="13">
    <location>
        <begin position="124"/>
        <end position="126"/>
    </location>
    <ligand>
        <name>ATP</name>
        <dbReference type="ChEBI" id="CHEBI:30616"/>
    </ligand>
</feature>
<evidence type="ECO:0000256" key="9">
    <source>
        <dbReference type="ARBA" id="ARBA00022842"/>
    </source>
</evidence>
<evidence type="ECO:0000259" key="18">
    <source>
        <dbReference type="Pfam" id="PF20750"/>
    </source>
</evidence>
<comment type="cofactor">
    <cofactor evidence="14">
        <name>Mg(2+)</name>
        <dbReference type="ChEBI" id="CHEBI:18420"/>
    </cofactor>
    <text evidence="14">Binds 2 magnesium ions. Also active with manganese.</text>
</comment>
<evidence type="ECO:0000256" key="2">
    <source>
        <dbReference type="ARBA" id="ARBA00004123"/>
    </source>
</evidence>
<gene>
    <name evidence="19" type="ORF">TCLT_LOCUS2181</name>
</gene>
<feature type="compositionally biased region" description="Low complexity" evidence="15">
    <location>
        <begin position="556"/>
        <end position="572"/>
    </location>
</feature>
<comment type="function">
    <text evidence="12">Polymerase that creates the 3'-poly(A) tail of mRNA's.</text>
</comment>
<dbReference type="Gene3D" id="3.30.460.10">
    <property type="entry name" value="Beta Polymerase, domain 2"/>
    <property type="match status" value="1"/>
</dbReference>
<evidence type="ECO:0000256" key="7">
    <source>
        <dbReference type="ARBA" id="ARBA00022741"/>
    </source>
</evidence>
<feature type="binding site" evidence="13">
    <location>
        <begin position="257"/>
        <end position="258"/>
    </location>
    <ligand>
        <name>ATP</name>
        <dbReference type="ChEBI" id="CHEBI:30616"/>
    </ligand>
</feature>
<dbReference type="SUPFAM" id="SSF55003">
    <property type="entry name" value="PAP/Archaeal CCA-adding enzyme, C-terminal domain"/>
    <property type="match status" value="1"/>
</dbReference>
<feature type="binding site" evidence="13">
    <location>
        <position position="248"/>
    </location>
    <ligand>
        <name>ATP</name>
        <dbReference type="ChEBI" id="CHEBI:30616"/>
    </ligand>
</feature>
<dbReference type="FunFam" id="1.10.1410.10:FF:000001">
    <property type="entry name" value="Putative poly(A) polymerase gamma"/>
    <property type="match status" value="1"/>
</dbReference>